<feature type="domain" description="Nitrogen regulatory protein areA GATA-like" evidence="2">
    <location>
        <begin position="44"/>
        <end position="71"/>
    </location>
</feature>
<feature type="compositionally biased region" description="Polar residues" evidence="1">
    <location>
        <begin position="648"/>
        <end position="665"/>
    </location>
</feature>
<feature type="compositionally biased region" description="Low complexity" evidence="1">
    <location>
        <begin position="761"/>
        <end position="781"/>
    </location>
</feature>
<feature type="non-terminal residue" evidence="3">
    <location>
        <position position="856"/>
    </location>
</feature>
<dbReference type="GO" id="GO:0007039">
    <property type="term" value="P:protein catabolic process in the vacuole"/>
    <property type="evidence" value="ECO:0007669"/>
    <property type="project" value="TreeGrafter"/>
</dbReference>
<feature type="compositionally biased region" description="Basic and acidic residues" evidence="1">
    <location>
        <begin position="698"/>
        <end position="728"/>
    </location>
</feature>
<feature type="region of interest" description="Disordered" evidence="1">
    <location>
        <begin position="805"/>
        <end position="856"/>
    </location>
</feature>
<feature type="compositionally biased region" description="Low complexity" evidence="1">
    <location>
        <begin position="384"/>
        <end position="411"/>
    </location>
</feature>
<feature type="compositionally biased region" description="Low complexity" evidence="1">
    <location>
        <begin position="843"/>
        <end position="856"/>
    </location>
</feature>
<keyword evidence="4" id="KW-1185">Reference proteome</keyword>
<dbReference type="GO" id="GO:0005773">
    <property type="term" value="C:vacuole"/>
    <property type="evidence" value="ECO:0007669"/>
    <property type="project" value="GOC"/>
</dbReference>
<gene>
    <name evidence="3" type="ORF">BJ212DRAFT_1369278</name>
</gene>
<sequence>MANYTTVLLGSVNTIPDDTAVSDLPRGQVDYLSHEWREEDVWRSWRSMTRLKNEITNGMRLENASWRTWWKQRNKLSTVSPETLNWLKDSDVTWLYGPLHTADYPAPTPSPKPSPNTAAALDLPMLSSSPPTTKPILKHRSIMELLTSDLPSSPMFSPPESEEDEILHMHSDHEAPKHLTGPGVGGMIKRPPLTHTKSDTHISRWGLNRDCRRDSPPRIIASGTPVITTEVPPASRQGSSPDAVIVPGQKRKHISFNTFVEQCIAIEKPKKKRTVWNVEYPNSKTVGSNDYSEGYSFEDDGYDEDSEDGIIDETDELLFGDEGERPSSPSHLHASYPRSAPPHPRSSPPPQNTSPVSSSTSEEEDEDEVLEMRVRHANAGAMLPSRSSSHSSSSTSSSSSRSRPPKARSASYTRHTNGSSVHHRRITTGALMRTPSSDKELITIALIAPTILKTRAEEDEHYPYAHSHGYPHPPSSGKWYAYGAQDSPVELVYVPPNYTRADIDGVDGDGAVDDMMAERYHKSLKPRQFFDGPIVASPSPDVDVPMKEVDTRAYFEQHERVEPEAEGPESGLHYSRGGAGNVPIVQNLGRPEVVVSSEDTSGERYRTPPQSTAVPVPRSSSFSSSSGLLQPPDAPRGRSASSSTLSSQAEGQQTRGRSVTRTSSFSDRDSESIDRLGSLSPDGGFGLAIGIGSAYVGGRDRDARSDRQREGVVRIVERGRDRVGRRTDSNSGSGSSLSPEDLRAPTVVTAPLPEPPKKKFTSASSSSSDSSTISAVSVSTVRPPPQLVLNTGPTLRYHLPRISTVIPPTPNQAQTIKEEQECISRQPTPANSPILAMRPAFPSPKSYSTASSSRHG</sequence>
<dbReference type="PANTHER" id="PTHR28051:SF1">
    <property type="entry name" value="PROTEIN MTL1-RELATED"/>
    <property type="match status" value="1"/>
</dbReference>
<evidence type="ECO:0000259" key="2">
    <source>
        <dbReference type="Pfam" id="PF08550"/>
    </source>
</evidence>
<protein>
    <recommendedName>
        <fullName evidence="2">Nitrogen regulatory protein areA GATA-like domain-containing protein</fullName>
    </recommendedName>
</protein>
<dbReference type="Pfam" id="PF08550">
    <property type="entry name" value="GATA_AreA"/>
    <property type="match status" value="1"/>
</dbReference>
<feature type="region of interest" description="Disordered" evidence="1">
    <location>
        <begin position="557"/>
        <end position="791"/>
    </location>
</feature>
<name>A0A9P7JBN2_9AGAM</name>
<proteinExistence type="predicted"/>
<comment type="caution">
    <text evidence="3">The sequence shown here is derived from an EMBL/GenBank/DDBJ whole genome shotgun (WGS) entry which is preliminary data.</text>
</comment>
<feature type="compositionally biased region" description="Polar residues" evidence="1">
    <location>
        <begin position="281"/>
        <end position="291"/>
    </location>
</feature>
<dbReference type="OrthoDB" id="5563539at2759"/>
<reference evidence="3" key="1">
    <citation type="journal article" date="2020" name="New Phytol.">
        <title>Comparative genomics reveals dynamic genome evolution in host specialist ectomycorrhizal fungi.</title>
        <authorList>
            <person name="Lofgren L.A."/>
            <person name="Nguyen N.H."/>
            <person name="Vilgalys R."/>
            <person name="Ruytinx J."/>
            <person name="Liao H.L."/>
            <person name="Branco S."/>
            <person name="Kuo A."/>
            <person name="LaButti K."/>
            <person name="Lipzen A."/>
            <person name="Andreopoulos W."/>
            <person name="Pangilinan J."/>
            <person name="Riley R."/>
            <person name="Hundley H."/>
            <person name="Na H."/>
            <person name="Barry K."/>
            <person name="Grigoriev I.V."/>
            <person name="Stajich J.E."/>
            <person name="Kennedy P.G."/>
        </authorList>
    </citation>
    <scope>NUCLEOTIDE SEQUENCE</scope>
    <source>
        <strain evidence="3">MN1</strain>
    </source>
</reference>
<feature type="compositionally biased region" description="Pro residues" evidence="1">
    <location>
        <begin position="339"/>
        <end position="352"/>
    </location>
</feature>
<feature type="compositionally biased region" description="Low complexity" evidence="1">
    <location>
        <begin position="729"/>
        <end position="738"/>
    </location>
</feature>
<evidence type="ECO:0000313" key="4">
    <source>
        <dbReference type="Proteomes" id="UP000807769"/>
    </source>
</evidence>
<dbReference type="AlphaFoldDB" id="A0A9P7JBN2"/>
<feature type="region of interest" description="Disordered" evidence="1">
    <location>
        <begin position="281"/>
        <end position="428"/>
    </location>
</feature>
<evidence type="ECO:0000313" key="3">
    <source>
        <dbReference type="EMBL" id="KAG1812953.1"/>
    </source>
</evidence>
<dbReference type="InterPro" id="IPR052292">
    <property type="entry name" value="Glucose_repression_reg"/>
</dbReference>
<dbReference type="PANTHER" id="PTHR28051">
    <property type="entry name" value="PROTEIN MTL1-RELATED"/>
    <property type="match status" value="1"/>
</dbReference>
<dbReference type="Proteomes" id="UP000807769">
    <property type="component" value="Unassembled WGS sequence"/>
</dbReference>
<feature type="compositionally biased region" description="Acidic residues" evidence="1">
    <location>
        <begin position="296"/>
        <end position="321"/>
    </location>
</feature>
<evidence type="ECO:0000256" key="1">
    <source>
        <dbReference type="SAM" id="MobiDB-lite"/>
    </source>
</evidence>
<dbReference type="InterPro" id="IPR013860">
    <property type="entry name" value="AreA_GATA"/>
</dbReference>
<accession>A0A9P7JBN2</accession>
<dbReference type="GeneID" id="64630230"/>
<organism evidence="3 4">
    <name type="scientific">Suillus subaureus</name>
    <dbReference type="NCBI Taxonomy" id="48587"/>
    <lineage>
        <taxon>Eukaryota</taxon>
        <taxon>Fungi</taxon>
        <taxon>Dikarya</taxon>
        <taxon>Basidiomycota</taxon>
        <taxon>Agaricomycotina</taxon>
        <taxon>Agaricomycetes</taxon>
        <taxon>Agaricomycetidae</taxon>
        <taxon>Boletales</taxon>
        <taxon>Suillineae</taxon>
        <taxon>Suillaceae</taxon>
        <taxon>Suillus</taxon>
    </lineage>
</organism>
<dbReference type="GO" id="GO:0042149">
    <property type="term" value="P:cellular response to glucose starvation"/>
    <property type="evidence" value="ECO:0007669"/>
    <property type="project" value="TreeGrafter"/>
</dbReference>
<dbReference type="EMBL" id="JABBWG010000025">
    <property type="protein sequence ID" value="KAG1812953.1"/>
    <property type="molecule type" value="Genomic_DNA"/>
</dbReference>
<dbReference type="RefSeq" id="XP_041190976.1">
    <property type="nucleotide sequence ID" value="XM_041336213.1"/>
</dbReference>